<name>A0ACC0X881_9ROSI</name>
<gene>
    <name evidence="1" type="ORF">Pint_34622</name>
</gene>
<reference evidence="2" key="1">
    <citation type="journal article" date="2023" name="G3 (Bethesda)">
        <title>Genome assembly and association tests identify interacting loci associated with vigor, precocity, and sex in interspecific pistachio rootstocks.</title>
        <authorList>
            <person name="Palmer W."/>
            <person name="Jacygrad E."/>
            <person name="Sagayaradj S."/>
            <person name="Cavanaugh K."/>
            <person name="Han R."/>
            <person name="Bertier L."/>
            <person name="Beede B."/>
            <person name="Kafkas S."/>
            <person name="Golino D."/>
            <person name="Preece J."/>
            <person name="Michelmore R."/>
        </authorList>
    </citation>
    <scope>NUCLEOTIDE SEQUENCE [LARGE SCALE GENOMIC DNA]</scope>
</reference>
<evidence type="ECO:0000313" key="1">
    <source>
        <dbReference type="EMBL" id="KAJ0010664.1"/>
    </source>
</evidence>
<sequence length="218" mass="25103">MGNMKASYALCILISLLLLFASSIDGRKDMGEYWRDVVKDQSVSESVEISLVSADPTRSLSNEKPERHAFDIELSPDVSIYHDDIEPTKEKIFVKNFEPRPDVSIYHNDIKPTKENSFVKDFEPRPDVSIYHNNIKPEQKSFIKDFESKPDVSIYHNDIKPTTKEKLFIKYFEPRPDVSIYDNGVKATGKKYSLRDIESSPDTTIYIDSSPDLSIYHE</sequence>
<keyword evidence="2" id="KW-1185">Reference proteome</keyword>
<organism evidence="1 2">
    <name type="scientific">Pistacia integerrima</name>
    <dbReference type="NCBI Taxonomy" id="434235"/>
    <lineage>
        <taxon>Eukaryota</taxon>
        <taxon>Viridiplantae</taxon>
        <taxon>Streptophyta</taxon>
        <taxon>Embryophyta</taxon>
        <taxon>Tracheophyta</taxon>
        <taxon>Spermatophyta</taxon>
        <taxon>Magnoliopsida</taxon>
        <taxon>eudicotyledons</taxon>
        <taxon>Gunneridae</taxon>
        <taxon>Pentapetalae</taxon>
        <taxon>rosids</taxon>
        <taxon>malvids</taxon>
        <taxon>Sapindales</taxon>
        <taxon>Anacardiaceae</taxon>
        <taxon>Pistacia</taxon>
    </lineage>
</organism>
<accession>A0ACC0X881</accession>
<dbReference type="Proteomes" id="UP001163603">
    <property type="component" value="Chromosome 14"/>
</dbReference>
<dbReference type="EMBL" id="CM047749">
    <property type="protein sequence ID" value="KAJ0010664.1"/>
    <property type="molecule type" value="Genomic_DNA"/>
</dbReference>
<comment type="caution">
    <text evidence="1">The sequence shown here is derived from an EMBL/GenBank/DDBJ whole genome shotgun (WGS) entry which is preliminary data.</text>
</comment>
<proteinExistence type="predicted"/>
<evidence type="ECO:0000313" key="2">
    <source>
        <dbReference type="Proteomes" id="UP001163603"/>
    </source>
</evidence>
<protein>
    <submittedName>
        <fullName evidence="1">Uncharacterized protein</fullName>
    </submittedName>
</protein>